<accession>A0A377KM57</accession>
<dbReference type="EMBL" id="UGIF01000002">
    <property type="protein sequence ID" value="STP29491.1"/>
    <property type="molecule type" value="Genomic_DNA"/>
</dbReference>
<feature type="transmembrane region" description="Helical" evidence="9">
    <location>
        <begin position="180"/>
        <end position="200"/>
    </location>
</feature>
<evidence type="ECO:0000256" key="9">
    <source>
        <dbReference type="SAM" id="Phobius"/>
    </source>
</evidence>
<organism evidence="11 12">
    <name type="scientific">Enterococcus durans</name>
    <dbReference type="NCBI Taxonomy" id="53345"/>
    <lineage>
        <taxon>Bacteria</taxon>
        <taxon>Bacillati</taxon>
        <taxon>Bacillota</taxon>
        <taxon>Bacilli</taxon>
        <taxon>Lactobacillales</taxon>
        <taxon>Enterococcaceae</taxon>
        <taxon>Enterococcus</taxon>
    </lineage>
</organism>
<comment type="function">
    <text evidence="8">The phosphoenolpyruvate-dependent sugar phosphotransferase system (PTS), a major carbohydrate active -transport system, catalyzes the phosphorylation of incoming sugar substrates concomitant with their translocation across the cell membrane.</text>
</comment>
<evidence type="ECO:0000256" key="8">
    <source>
        <dbReference type="PIRNR" id="PIRNR006351"/>
    </source>
</evidence>
<dbReference type="Pfam" id="PF02378">
    <property type="entry name" value="PTS_EIIC"/>
    <property type="match status" value="1"/>
</dbReference>
<gene>
    <name evidence="11" type="primary">gmuC_8</name>
    <name evidence="11" type="ORF">NCTC8129_01689</name>
</gene>
<feature type="transmembrane region" description="Helical" evidence="9">
    <location>
        <begin position="284"/>
        <end position="306"/>
    </location>
</feature>
<dbReference type="Proteomes" id="UP000254070">
    <property type="component" value="Unassembled WGS sequence"/>
</dbReference>
<keyword evidence="4 8" id="KW-0762">Sugar transport</keyword>
<dbReference type="PROSITE" id="PS51105">
    <property type="entry name" value="PTS_EIIC_TYPE_3"/>
    <property type="match status" value="1"/>
</dbReference>
<dbReference type="GO" id="GO:1901264">
    <property type="term" value="P:carbohydrate derivative transport"/>
    <property type="evidence" value="ECO:0007669"/>
    <property type="project" value="TreeGrafter"/>
</dbReference>
<comment type="subcellular location">
    <subcellularLocation>
        <location evidence="1">Cell membrane</location>
        <topology evidence="1">Multi-pass membrane protein</topology>
    </subcellularLocation>
</comment>
<evidence type="ECO:0000313" key="12">
    <source>
        <dbReference type="Proteomes" id="UP000254070"/>
    </source>
</evidence>
<dbReference type="InterPro" id="IPR004501">
    <property type="entry name" value="PTS_EIIC_3"/>
</dbReference>
<dbReference type="NCBIfam" id="TIGR00410">
    <property type="entry name" value="lacE"/>
    <property type="match status" value="1"/>
</dbReference>
<dbReference type="GO" id="GO:0008982">
    <property type="term" value="F:protein-N(PI)-phosphohistidine-sugar phosphotransferase activity"/>
    <property type="evidence" value="ECO:0007669"/>
    <property type="project" value="UniProtKB-UniRule"/>
</dbReference>
<evidence type="ECO:0000256" key="3">
    <source>
        <dbReference type="ARBA" id="ARBA00022475"/>
    </source>
</evidence>
<evidence type="ECO:0000256" key="2">
    <source>
        <dbReference type="ARBA" id="ARBA00022448"/>
    </source>
</evidence>
<keyword evidence="6 9" id="KW-1133">Transmembrane helix</keyword>
<keyword evidence="3 8" id="KW-1003">Cell membrane</keyword>
<feature type="transmembrane region" description="Helical" evidence="9">
    <location>
        <begin position="390"/>
        <end position="413"/>
    </location>
</feature>
<dbReference type="InterPro" id="IPR051088">
    <property type="entry name" value="PTS_Sugar-EIIC/EIIB"/>
</dbReference>
<feature type="transmembrane region" description="Helical" evidence="9">
    <location>
        <begin position="220"/>
        <end position="240"/>
    </location>
</feature>
<sequence length="445" mass="48706">MDKFVGIIERRIMPVANRIGTQRHMTAIRKGIIATMPLTIVGSFFTILLNIPIESVAAVIEPYREILDIPFRYTVGILALYATFGIASSLAKSYKLDSLTAGILALMSFLIVAAPPLRVVEDLEGVTAGRYINIANLGSGSLFGAIVTAIVSVEIYRFFIEKKITIKMPDGVPPEVTNSFVALIPGAVILIFFWVVRHMLGFDLNGFLSQLLMPLKGVLAGNSLFGGLLTVFLICFFWVLGIHGPAIMGPVIRPFWDISIAENIDAFNAGTNAQNMPNIFTEQFLQWFVWIGGAGTTLALVVLFMFSKSKYLKSLGRLSILPGLFNINEPMIFGAPIVMNPVLGIPFIVAPLVTTTLSYILTVSGVVPMMVARLPFAMPAPIAAWMSTNWSVPAGVLVVVNFLITLAIYYPFFKVFEKQQLAREAEELAKEEAAKMMDGITQEQA</sequence>
<dbReference type="PANTHER" id="PTHR33989:SF11">
    <property type="entry name" value="LICHENAN PERMEASE IIC COMPONENT"/>
    <property type="match status" value="1"/>
</dbReference>
<feature type="transmembrane region" description="Helical" evidence="9">
    <location>
        <begin position="331"/>
        <end position="350"/>
    </location>
</feature>
<protein>
    <recommendedName>
        <fullName evidence="8">Permease IIC component</fullName>
    </recommendedName>
</protein>
<evidence type="ECO:0000256" key="4">
    <source>
        <dbReference type="ARBA" id="ARBA00022597"/>
    </source>
</evidence>
<keyword evidence="2 8" id="KW-0813">Transport</keyword>
<dbReference type="PIRSF" id="PIRSF006351">
    <property type="entry name" value="PTS_EIIC-Cellobiose"/>
    <property type="match status" value="1"/>
</dbReference>
<feature type="transmembrane region" description="Helical" evidence="9">
    <location>
        <begin position="73"/>
        <end position="91"/>
    </location>
</feature>
<dbReference type="PANTHER" id="PTHR33989">
    <property type="match status" value="1"/>
</dbReference>
<keyword evidence="7 8" id="KW-0472">Membrane</keyword>
<reference evidence="11 12" key="1">
    <citation type="submission" date="2018-06" db="EMBL/GenBank/DDBJ databases">
        <authorList>
            <consortium name="Pathogen Informatics"/>
            <person name="Doyle S."/>
        </authorList>
    </citation>
    <scope>NUCLEOTIDE SEQUENCE [LARGE SCALE GENOMIC DNA]</scope>
    <source>
        <strain evidence="11 12">NCTC8129</strain>
    </source>
</reference>
<dbReference type="GO" id="GO:0005886">
    <property type="term" value="C:plasma membrane"/>
    <property type="evidence" value="ECO:0007669"/>
    <property type="project" value="UniProtKB-SubCell"/>
</dbReference>
<evidence type="ECO:0000256" key="6">
    <source>
        <dbReference type="ARBA" id="ARBA00022989"/>
    </source>
</evidence>
<dbReference type="RefSeq" id="WP_115235260.1">
    <property type="nucleotide sequence ID" value="NZ_UGIF01000002.1"/>
</dbReference>
<feature type="transmembrane region" description="Helical" evidence="9">
    <location>
        <begin position="137"/>
        <end position="159"/>
    </location>
</feature>
<name>A0A377KM57_9ENTE</name>
<feature type="transmembrane region" description="Helical" evidence="9">
    <location>
        <begin position="357"/>
        <end position="378"/>
    </location>
</feature>
<feature type="domain" description="PTS EIIC type-3" evidence="10">
    <location>
        <begin position="8"/>
        <end position="412"/>
    </location>
</feature>
<evidence type="ECO:0000256" key="7">
    <source>
        <dbReference type="ARBA" id="ARBA00023136"/>
    </source>
</evidence>
<dbReference type="AlphaFoldDB" id="A0A377KM57"/>
<feature type="transmembrane region" description="Helical" evidence="9">
    <location>
        <begin position="98"/>
        <end position="117"/>
    </location>
</feature>
<evidence type="ECO:0000259" key="10">
    <source>
        <dbReference type="PROSITE" id="PS51105"/>
    </source>
</evidence>
<dbReference type="InterPro" id="IPR003352">
    <property type="entry name" value="PTS_EIIC"/>
</dbReference>
<keyword evidence="5 9" id="KW-0812">Transmembrane</keyword>
<evidence type="ECO:0000313" key="11">
    <source>
        <dbReference type="EMBL" id="STP29491.1"/>
    </source>
</evidence>
<proteinExistence type="predicted"/>
<evidence type="ECO:0000256" key="5">
    <source>
        <dbReference type="ARBA" id="ARBA00022692"/>
    </source>
</evidence>
<evidence type="ECO:0000256" key="1">
    <source>
        <dbReference type="ARBA" id="ARBA00004651"/>
    </source>
</evidence>
<dbReference type="InterPro" id="IPR004796">
    <property type="entry name" value="PTS_IIC_cello"/>
</dbReference>
<dbReference type="GO" id="GO:0009401">
    <property type="term" value="P:phosphoenolpyruvate-dependent sugar phosphotransferase system"/>
    <property type="evidence" value="ECO:0007669"/>
    <property type="project" value="InterPro"/>
</dbReference>
<feature type="transmembrane region" description="Helical" evidence="9">
    <location>
        <begin position="32"/>
        <end position="53"/>
    </location>
</feature>